<evidence type="ECO:0000256" key="2">
    <source>
        <dbReference type="SAM" id="MobiDB-lite"/>
    </source>
</evidence>
<feature type="compositionally biased region" description="Polar residues" evidence="2">
    <location>
        <begin position="133"/>
        <end position="146"/>
    </location>
</feature>
<dbReference type="PANTHER" id="PTHR33701:SF2">
    <property type="entry name" value="TRANSMEMBRANE PROTEIN"/>
    <property type="match status" value="1"/>
</dbReference>
<name>A0A7I8JZL1_SPIIN</name>
<feature type="region of interest" description="Disordered" evidence="2">
    <location>
        <begin position="77"/>
        <end position="204"/>
    </location>
</feature>
<protein>
    <submittedName>
        <fullName evidence="3">Uncharacterized protein</fullName>
    </submittedName>
</protein>
<dbReference type="PANTHER" id="PTHR33701">
    <property type="entry name" value="TRANSMEMBRANE PROTEIN"/>
    <property type="match status" value="1"/>
</dbReference>
<reference evidence="3" key="1">
    <citation type="submission" date="2020-02" db="EMBL/GenBank/DDBJ databases">
        <authorList>
            <person name="Scholz U."/>
            <person name="Mascher M."/>
            <person name="Fiebig A."/>
        </authorList>
    </citation>
    <scope>NUCLEOTIDE SEQUENCE</scope>
</reference>
<proteinExistence type="predicted"/>
<dbReference type="Proteomes" id="UP000663760">
    <property type="component" value="Chromosome 1"/>
</dbReference>
<organism evidence="3 4">
    <name type="scientific">Spirodela intermedia</name>
    <name type="common">Intermediate duckweed</name>
    <dbReference type="NCBI Taxonomy" id="51605"/>
    <lineage>
        <taxon>Eukaryota</taxon>
        <taxon>Viridiplantae</taxon>
        <taxon>Streptophyta</taxon>
        <taxon>Embryophyta</taxon>
        <taxon>Tracheophyta</taxon>
        <taxon>Spermatophyta</taxon>
        <taxon>Magnoliopsida</taxon>
        <taxon>Liliopsida</taxon>
        <taxon>Araceae</taxon>
        <taxon>Lemnoideae</taxon>
        <taxon>Spirodela</taxon>
    </lineage>
</organism>
<keyword evidence="4" id="KW-1185">Reference proteome</keyword>
<sequence>MAGGGEVDGRKTVEGLRGRLLAERAASRAAKEEADLMTRRLSELERMLAMEIRARDRAEKLLKCILEKLDPSKVFYLSGQSVPSSGASSGSSSPTCSRRISPIVSFPPLDAEKKKAEGPPDLSLWEDLLDGSSDATSPCSTCQSNYPEERSSSPGTSRSSGEENTELEACPKSTTTFDGEAADESGREEPPAAGNLAAPQVNDEDRRVALSPARITAASAASSEPTAACAREELWVIQGVYDESQL</sequence>
<dbReference type="AlphaFoldDB" id="A0A7I8JZL1"/>
<evidence type="ECO:0000313" key="3">
    <source>
        <dbReference type="EMBL" id="CAA7389525.1"/>
    </source>
</evidence>
<feature type="compositionally biased region" description="Low complexity" evidence="2">
    <location>
        <begin position="78"/>
        <end position="102"/>
    </location>
</feature>
<gene>
    <name evidence="3" type="ORF">SI8410_01001548</name>
</gene>
<keyword evidence="1" id="KW-0175">Coiled coil</keyword>
<evidence type="ECO:0000256" key="1">
    <source>
        <dbReference type="SAM" id="Coils"/>
    </source>
</evidence>
<feature type="coiled-coil region" evidence="1">
    <location>
        <begin position="27"/>
        <end position="61"/>
    </location>
</feature>
<accession>A0A7I8JZL1</accession>
<evidence type="ECO:0000313" key="4">
    <source>
        <dbReference type="Proteomes" id="UP000663760"/>
    </source>
</evidence>
<dbReference type="EMBL" id="LR746264">
    <property type="protein sequence ID" value="CAA7389525.1"/>
    <property type="molecule type" value="Genomic_DNA"/>
</dbReference>